<proteinExistence type="predicted"/>
<organism evidence="1">
    <name type="scientific">marine sediment metagenome</name>
    <dbReference type="NCBI Taxonomy" id="412755"/>
    <lineage>
        <taxon>unclassified sequences</taxon>
        <taxon>metagenomes</taxon>
        <taxon>ecological metagenomes</taxon>
    </lineage>
</organism>
<name>X1U1U6_9ZZZZ</name>
<dbReference type="AlphaFoldDB" id="X1U1U6"/>
<dbReference type="EMBL" id="BARW01028310">
    <property type="protein sequence ID" value="GAJ11518.1"/>
    <property type="molecule type" value="Genomic_DNA"/>
</dbReference>
<reference evidence="1" key="1">
    <citation type="journal article" date="2014" name="Front. Microbiol.">
        <title>High frequency of phylogenetically diverse reductive dehalogenase-homologous genes in deep subseafloor sedimentary metagenomes.</title>
        <authorList>
            <person name="Kawai M."/>
            <person name="Futagami T."/>
            <person name="Toyoda A."/>
            <person name="Takaki Y."/>
            <person name="Nishi S."/>
            <person name="Hori S."/>
            <person name="Arai W."/>
            <person name="Tsubouchi T."/>
            <person name="Morono Y."/>
            <person name="Uchiyama I."/>
            <person name="Ito T."/>
            <person name="Fujiyama A."/>
            <person name="Inagaki F."/>
            <person name="Takami H."/>
        </authorList>
    </citation>
    <scope>NUCLEOTIDE SEQUENCE</scope>
    <source>
        <strain evidence="1">Expedition CK06-06</strain>
    </source>
</reference>
<gene>
    <name evidence="1" type="ORF">S12H4_45731</name>
</gene>
<feature type="non-terminal residue" evidence="1">
    <location>
        <position position="31"/>
    </location>
</feature>
<accession>X1U1U6</accession>
<evidence type="ECO:0000313" key="1">
    <source>
        <dbReference type="EMBL" id="GAJ11518.1"/>
    </source>
</evidence>
<sequence length="31" mass="3515">MDAEYKLIEPKTSKKITAANNQGRHSRNSLL</sequence>
<protein>
    <submittedName>
        <fullName evidence="1">Uncharacterized protein</fullName>
    </submittedName>
</protein>
<comment type="caution">
    <text evidence="1">The sequence shown here is derived from an EMBL/GenBank/DDBJ whole genome shotgun (WGS) entry which is preliminary data.</text>
</comment>